<evidence type="ECO:0000313" key="6">
    <source>
        <dbReference type="EMBL" id="KYG73797.1"/>
    </source>
</evidence>
<feature type="transmembrane region" description="Helical" evidence="4">
    <location>
        <begin position="60"/>
        <end position="80"/>
    </location>
</feature>
<feature type="transmembrane region" description="Helical" evidence="4">
    <location>
        <begin position="189"/>
        <end position="206"/>
    </location>
</feature>
<comment type="caution">
    <text evidence="6">The sequence shown here is derived from an EMBL/GenBank/DDBJ whole genome shotgun (WGS) entry which is preliminary data.</text>
</comment>
<dbReference type="EMBL" id="LRPC01000028">
    <property type="protein sequence ID" value="KYG73797.1"/>
    <property type="molecule type" value="Genomic_DNA"/>
</dbReference>
<keyword evidence="7" id="KW-1185">Reference proteome</keyword>
<keyword evidence="3" id="KW-0804">Transcription</keyword>
<dbReference type="AlphaFoldDB" id="A0A150X4Z1"/>
<organism evidence="6 7">
    <name type="scientific">Roseivirga spongicola</name>
    <dbReference type="NCBI Taxonomy" id="333140"/>
    <lineage>
        <taxon>Bacteria</taxon>
        <taxon>Pseudomonadati</taxon>
        <taxon>Bacteroidota</taxon>
        <taxon>Cytophagia</taxon>
        <taxon>Cytophagales</taxon>
        <taxon>Roseivirgaceae</taxon>
        <taxon>Roseivirga</taxon>
    </lineage>
</organism>
<protein>
    <recommendedName>
        <fullName evidence="5">HTH araC/xylS-type domain-containing protein</fullName>
    </recommendedName>
</protein>
<keyword evidence="1" id="KW-0805">Transcription regulation</keyword>
<dbReference type="RefSeq" id="WP_068222673.1">
    <property type="nucleotide sequence ID" value="NZ_CP139724.1"/>
</dbReference>
<dbReference type="GO" id="GO:0043565">
    <property type="term" value="F:sequence-specific DNA binding"/>
    <property type="evidence" value="ECO:0007669"/>
    <property type="project" value="InterPro"/>
</dbReference>
<dbReference type="Proteomes" id="UP000075606">
    <property type="component" value="Unassembled WGS sequence"/>
</dbReference>
<feature type="transmembrane region" description="Helical" evidence="4">
    <location>
        <begin position="31"/>
        <end position="54"/>
    </location>
</feature>
<dbReference type="SUPFAM" id="SSF46689">
    <property type="entry name" value="Homeodomain-like"/>
    <property type="match status" value="1"/>
</dbReference>
<name>A0A150X4Z1_9BACT</name>
<dbReference type="PANTHER" id="PTHR43280:SF29">
    <property type="entry name" value="ARAC-FAMILY TRANSCRIPTIONAL REGULATOR"/>
    <property type="match status" value="1"/>
</dbReference>
<feature type="transmembrane region" description="Helical" evidence="4">
    <location>
        <begin position="165"/>
        <end position="183"/>
    </location>
</feature>
<evidence type="ECO:0000259" key="5">
    <source>
        <dbReference type="PROSITE" id="PS01124"/>
    </source>
</evidence>
<evidence type="ECO:0000313" key="7">
    <source>
        <dbReference type="Proteomes" id="UP000075606"/>
    </source>
</evidence>
<dbReference type="Pfam" id="PF12833">
    <property type="entry name" value="HTH_18"/>
    <property type="match status" value="1"/>
</dbReference>
<feature type="transmembrane region" description="Helical" evidence="4">
    <location>
        <begin position="6"/>
        <end position="24"/>
    </location>
</feature>
<evidence type="ECO:0000256" key="2">
    <source>
        <dbReference type="ARBA" id="ARBA00023125"/>
    </source>
</evidence>
<feature type="domain" description="HTH araC/xylS-type" evidence="5">
    <location>
        <begin position="227"/>
        <end position="332"/>
    </location>
</feature>
<keyword evidence="4" id="KW-0472">Membrane</keyword>
<dbReference type="OrthoDB" id="5492415at2"/>
<dbReference type="PANTHER" id="PTHR43280">
    <property type="entry name" value="ARAC-FAMILY TRANSCRIPTIONAL REGULATOR"/>
    <property type="match status" value="1"/>
</dbReference>
<reference evidence="6 7" key="1">
    <citation type="submission" date="2016-01" db="EMBL/GenBank/DDBJ databases">
        <title>Genome sequencing of Roseivirga spongicola UST030701-084.</title>
        <authorList>
            <person name="Selvaratnam C."/>
            <person name="Thevarajoo S."/>
            <person name="Goh K.M."/>
            <person name="Ee R."/>
            <person name="Chan K.-G."/>
            <person name="Chong C.S."/>
        </authorList>
    </citation>
    <scope>NUCLEOTIDE SEQUENCE [LARGE SCALE GENOMIC DNA]</scope>
    <source>
        <strain evidence="6 7">UST030701-084</strain>
    </source>
</reference>
<accession>A0A150X4Z1</accession>
<evidence type="ECO:0000256" key="4">
    <source>
        <dbReference type="SAM" id="Phobius"/>
    </source>
</evidence>
<proteinExistence type="predicted"/>
<feature type="transmembrane region" description="Helical" evidence="4">
    <location>
        <begin position="96"/>
        <end position="113"/>
    </location>
</feature>
<dbReference type="STRING" id="333140.AWW68_14080"/>
<keyword evidence="2" id="KW-0238">DNA-binding</keyword>
<evidence type="ECO:0000256" key="3">
    <source>
        <dbReference type="ARBA" id="ARBA00023163"/>
    </source>
</evidence>
<dbReference type="InterPro" id="IPR018062">
    <property type="entry name" value="HTH_AraC-typ_CS"/>
</dbReference>
<evidence type="ECO:0000256" key="1">
    <source>
        <dbReference type="ARBA" id="ARBA00023015"/>
    </source>
</evidence>
<dbReference type="InterPro" id="IPR018060">
    <property type="entry name" value="HTH_AraC"/>
</dbReference>
<keyword evidence="4" id="KW-0812">Transmembrane</keyword>
<dbReference type="Gene3D" id="1.10.10.60">
    <property type="entry name" value="Homeodomain-like"/>
    <property type="match status" value="2"/>
</dbReference>
<dbReference type="PROSITE" id="PS01124">
    <property type="entry name" value="HTH_ARAC_FAMILY_2"/>
    <property type="match status" value="1"/>
</dbReference>
<keyword evidence="4" id="KW-1133">Transmembrane helix</keyword>
<dbReference type="PROSITE" id="PS00041">
    <property type="entry name" value="HTH_ARAC_FAMILY_1"/>
    <property type="match status" value="1"/>
</dbReference>
<dbReference type="GO" id="GO:0003700">
    <property type="term" value="F:DNA-binding transcription factor activity"/>
    <property type="evidence" value="ECO:0007669"/>
    <property type="project" value="InterPro"/>
</dbReference>
<dbReference type="InterPro" id="IPR009057">
    <property type="entry name" value="Homeodomain-like_sf"/>
</dbReference>
<feature type="transmembrane region" description="Helical" evidence="4">
    <location>
        <begin position="125"/>
        <end position="144"/>
    </location>
</feature>
<sequence>MSVLFLLASLGAVNGLLLGLFFLVKGPSKIANVYFSGLLISLSIRIAKSIVFYFQRDVDYAILQVGLSACAFIGPFFFLYAKSVVKQSKRYHKSDLMLLAVVFVLVVTVGTLYPYRNFPEVWNSYIIHGIYVLWSLFTLLGVYYTFVSVRDVFKRKQRFNKSQSYFVAIALTVLAINITYQMALYGSFTYLWGALIFTIVMYVLIGKSMMNRSLNMAGRDLPVSEQTDLMSKLNEYMLNEKPFVNSKLKLEDLASAVGMNRNTLSKLLNDEYGKGFSHYVNSYRIEEAKQLIASRPELSLEGIGYEAGFNSKSSFFASFRKITGKTPADFKK</sequence>
<dbReference type="SMART" id="SM00342">
    <property type="entry name" value="HTH_ARAC"/>
    <property type="match status" value="1"/>
</dbReference>
<gene>
    <name evidence="6" type="ORF">AWW68_14080</name>
</gene>